<dbReference type="InterPro" id="IPR013517">
    <property type="entry name" value="FG-GAP"/>
</dbReference>
<dbReference type="SMART" id="SM00191">
    <property type="entry name" value="Int_alpha"/>
    <property type="match status" value="4"/>
</dbReference>
<evidence type="ECO:0000256" key="2">
    <source>
        <dbReference type="ARBA" id="ARBA00008054"/>
    </source>
</evidence>
<evidence type="ECO:0000256" key="9">
    <source>
        <dbReference type="ARBA" id="ARBA00023136"/>
    </source>
</evidence>
<sequence>MSQAGFSAHLMSNELLLGAVGAYEWTGTVVRYMLDSKFITVPPHDAFGKEFPLEMKQPGSYLGYAVTAGVFNRQTLYVAGAPRFNHTGKVVVFSFGPRDIINVHQSLLGEQIGSYFGGELCTMDVNNWGDDLLLVAAPMFMDRQGREIGKVYVFALSMGVWQLKKELFPAEDQGQASRFGSALSPLTDLNHDNFAELAVGAPLENNGQGALYIFSGHARMLDSKPSQRIPAADVMPGLRFFGRSIHGKLDMDGNGIADIAVGADNKALLLWSRPVASVWWTVNFSPTEINLQNRLCLVHNLKNICFFITICSQSILHLQDPTVTSIALKLNITLDPERLASRMRFLRNSEKILMKEINIRPSSELCMKETLYFVELMDIIKPVVVRVTWTMMDADTGPVLDVNRPHSQDYTIEFARDCGADKKCVTDLVIMLNSTISEASESPFIFNTLQNKMKFTVTLENRKENAYFTHFNISHSANLMFVSTEVNDEAIEVECSLSQPYLQLQTCNVGYPVFKSGSKVTIVFNFEYAHNSLLPAVDFCVQVFSDSEESPETQSDNEARLSVSVRYQADLLFTRDSDITSYEIIKMSGKPQKTISSFDNIGSELNCYFQIHNNGLSLTEDLYLKIDVPYQSEQNSYLLYLTKLHTFPANEVFCNSSVVVDPLHIASQPFSINYVREDFSNVSNLTCQTAKCMQVLCRIPALDTHQAVGISMQFRLWNGTFHQATFKTLSLITSAHLELTGNSLIVIPDNGRERTVSVEIFKMEDAVISVGVIIGSIIGGMLLLALVIFVLWKVNFFHRPYQLLMQEEPADQGEDNPLNFPEDQINLSQCGTNKVHA</sequence>
<organism evidence="17 18">
    <name type="scientific">Eptatretus burgeri</name>
    <name type="common">Inshore hagfish</name>
    <dbReference type="NCBI Taxonomy" id="7764"/>
    <lineage>
        <taxon>Eukaryota</taxon>
        <taxon>Metazoa</taxon>
        <taxon>Chordata</taxon>
        <taxon>Craniata</taxon>
        <taxon>Vertebrata</taxon>
        <taxon>Cyclostomata</taxon>
        <taxon>Myxini</taxon>
        <taxon>Myxiniformes</taxon>
        <taxon>Myxinidae</taxon>
        <taxon>Eptatretinae</taxon>
        <taxon>Eptatretus</taxon>
    </lineage>
</organism>
<evidence type="ECO:0000256" key="8">
    <source>
        <dbReference type="ARBA" id="ARBA00023037"/>
    </source>
</evidence>
<evidence type="ECO:0000256" key="5">
    <source>
        <dbReference type="ARBA" id="ARBA00022737"/>
    </source>
</evidence>
<evidence type="ECO:0000313" key="17">
    <source>
        <dbReference type="Ensembl" id="ENSEBUP00000006964.1"/>
    </source>
</evidence>
<evidence type="ECO:0000256" key="3">
    <source>
        <dbReference type="ARBA" id="ARBA00022692"/>
    </source>
</evidence>
<dbReference type="Gene3D" id="2.60.40.1530">
    <property type="entry name" value="ntegrin, alpha v. Chain A, domain 4"/>
    <property type="match status" value="1"/>
</dbReference>
<keyword evidence="9 13" id="KW-0472">Membrane</keyword>
<feature type="repeat" description="FG-GAP" evidence="12">
    <location>
        <begin position="227"/>
        <end position="287"/>
    </location>
</feature>
<keyword evidence="10 13" id="KW-0675">Receptor</keyword>
<dbReference type="SUPFAM" id="SSF69179">
    <property type="entry name" value="Integrin domains"/>
    <property type="match status" value="3"/>
</dbReference>
<evidence type="ECO:0000256" key="10">
    <source>
        <dbReference type="ARBA" id="ARBA00023170"/>
    </source>
</evidence>
<accession>A0A8C4NFG6</accession>
<keyword evidence="8 13" id="KW-0401">Integrin</keyword>
<keyword evidence="5" id="KW-0677">Repeat</keyword>
<dbReference type="PANTHER" id="PTHR23220">
    <property type="entry name" value="INTEGRIN ALPHA"/>
    <property type="match status" value="1"/>
</dbReference>
<dbReference type="GO" id="GO:0005178">
    <property type="term" value="F:integrin binding"/>
    <property type="evidence" value="ECO:0007669"/>
    <property type="project" value="TreeGrafter"/>
</dbReference>
<evidence type="ECO:0000259" key="14">
    <source>
        <dbReference type="Pfam" id="PF08441"/>
    </source>
</evidence>
<dbReference type="Pfam" id="PF08441">
    <property type="entry name" value="Integrin_A_Ig_1"/>
    <property type="match status" value="1"/>
</dbReference>
<dbReference type="Gene3D" id="2.60.40.1460">
    <property type="entry name" value="Integrin domains. Chain A, domain 2"/>
    <property type="match status" value="1"/>
</dbReference>
<dbReference type="Gene3D" id="2.130.10.130">
    <property type="entry name" value="Integrin alpha, N-terminal"/>
    <property type="match status" value="1"/>
</dbReference>
<dbReference type="Pfam" id="PF01839">
    <property type="entry name" value="FG-GAP"/>
    <property type="match status" value="1"/>
</dbReference>
<dbReference type="InterPro" id="IPR048286">
    <property type="entry name" value="Integrin_alpha_Ig-like_3"/>
</dbReference>
<dbReference type="GO" id="GO:0008305">
    <property type="term" value="C:integrin complex"/>
    <property type="evidence" value="ECO:0007669"/>
    <property type="project" value="InterPro"/>
</dbReference>
<keyword evidence="3 13" id="KW-0812">Transmembrane</keyword>
<comment type="subcellular location">
    <subcellularLocation>
        <location evidence="1 13">Membrane</location>
        <topology evidence="1 13">Single-pass type I membrane protein</topology>
    </subcellularLocation>
</comment>
<dbReference type="GeneTree" id="ENSGT00940000156303"/>
<dbReference type="InterPro" id="IPR048285">
    <property type="entry name" value="Integrin_alpha_Ig-like_2"/>
</dbReference>
<evidence type="ECO:0008006" key="19">
    <source>
        <dbReference type="Google" id="ProtNLM"/>
    </source>
</evidence>
<feature type="transmembrane region" description="Helical" evidence="13">
    <location>
        <begin position="766"/>
        <end position="792"/>
    </location>
</feature>
<dbReference type="InterPro" id="IPR000413">
    <property type="entry name" value="Integrin_alpha"/>
</dbReference>
<evidence type="ECO:0000259" key="15">
    <source>
        <dbReference type="Pfam" id="PF20805"/>
    </source>
</evidence>
<keyword evidence="18" id="KW-1185">Reference proteome</keyword>
<feature type="domain" description="Integrin alpha third immunoglobulin-like" evidence="16">
    <location>
        <begin position="589"/>
        <end position="757"/>
    </location>
</feature>
<dbReference type="GO" id="GO:0098609">
    <property type="term" value="P:cell-cell adhesion"/>
    <property type="evidence" value="ECO:0007669"/>
    <property type="project" value="TreeGrafter"/>
</dbReference>
<dbReference type="Ensembl" id="ENSEBUT00000007389.1">
    <property type="protein sequence ID" value="ENSEBUP00000006924.1"/>
    <property type="gene ID" value="ENSEBUG00000004519.1"/>
</dbReference>
<feature type="repeat" description="FG-GAP" evidence="12">
    <location>
        <begin position="165"/>
        <end position="223"/>
    </location>
</feature>
<proteinExistence type="inferred from homology"/>
<dbReference type="InterPro" id="IPR028994">
    <property type="entry name" value="Integrin_alpha_N"/>
</dbReference>
<feature type="domain" description="Integrin alpha second immunoglobulin-like" evidence="15">
    <location>
        <begin position="418"/>
        <end position="564"/>
    </location>
</feature>
<dbReference type="Pfam" id="PF20806">
    <property type="entry name" value="Integrin_A_Ig_3"/>
    <property type="match status" value="1"/>
</dbReference>
<dbReference type="InterPro" id="IPR013649">
    <property type="entry name" value="Integrin_alpha_Ig-like_1"/>
</dbReference>
<dbReference type="GO" id="GO:0009897">
    <property type="term" value="C:external side of plasma membrane"/>
    <property type="evidence" value="ECO:0007669"/>
    <property type="project" value="TreeGrafter"/>
</dbReference>
<dbReference type="SUPFAM" id="SSF69318">
    <property type="entry name" value="Integrin alpha N-terminal domain"/>
    <property type="match status" value="1"/>
</dbReference>
<dbReference type="Ensembl" id="ENSEBUT00000007431.1">
    <property type="protein sequence ID" value="ENSEBUP00000006964.1"/>
    <property type="gene ID" value="ENSEBUG00000004519.1"/>
</dbReference>
<evidence type="ECO:0000259" key="16">
    <source>
        <dbReference type="Pfam" id="PF20806"/>
    </source>
</evidence>
<protein>
    <recommendedName>
        <fullName evidence="19">Integrin alpha-2 domain-containing protein</fullName>
    </recommendedName>
</protein>
<dbReference type="Proteomes" id="UP000694388">
    <property type="component" value="Unplaced"/>
</dbReference>
<keyword evidence="6 13" id="KW-0130">Cell adhesion</keyword>
<keyword evidence="4" id="KW-0732">Signal</keyword>
<evidence type="ECO:0000256" key="1">
    <source>
        <dbReference type="ARBA" id="ARBA00004479"/>
    </source>
</evidence>
<dbReference type="InterPro" id="IPR032695">
    <property type="entry name" value="Integrin_dom_sf"/>
</dbReference>
<dbReference type="GO" id="GO:0007229">
    <property type="term" value="P:integrin-mediated signaling pathway"/>
    <property type="evidence" value="ECO:0007669"/>
    <property type="project" value="UniProtKB-KW"/>
</dbReference>
<dbReference type="Gene3D" id="2.60.40.1510">
    <property type="entry name" value="ntegrin, alpha v. Chain A, domain 3"/>
    <property type="match status" value="1"/>
</dbReference>
<evidence type="ECO:0000256" key="11">
    <source>
        <dbReference type="ARBA" id="ARBA00023180"/>
    </source>
</evidence>
<evidence type="ECO:0000256" key="12">
    <source>
        <dbReference type="PROSITE-ProRule" id="PRU00803"/>
    </source>
</evidence>
<dbReference type="PANTHER" id="PTHR23220:SF134">
    <property type="entry name" value="INTEGRIN ALPHA-2 DOMAIN-CONTAINING PROTEIN"/>
    <property type="match status" value="1"/>
</dbReference>
<name>A0A8C4NFG6_EPTBU</name>
<evidence type="ECO:0000256" key="13">
    <source>
        <dbReference type="RuleBase" id="RU003762"/>
    </source>
</evidence>
<keyword evidence="11" id="KW-0325">Glycoprotein</keyword>
<feature type="domain" description="Integrin alpha first immunoglubulin-like" evidence="14">
    <location>
        <begin position="272"/>
        <end position="417"/>
    </location>
</feature>
<dbReference type="Gene3D" id="1.20.5.930">
    <property type="entry name" value="Bicelle-embedded integrin alpha(iib) transmembrane segment"/>
    <property type="match status" value="1"/>
</dbReference>
<dbReference type="PROSITE" id="PS51470">
    <property type="entry name" value="FG_GAP"/>
    <property type="match status" value="3"/>
</dbReference>
<dbReference type="PRINTS" id="PR01185">
    <property type="entry name" value="INTEGRINA"/>
</dbReference>
<reference evidence="17" key="1">
    <citation type="submission" date="2025-05" db="UniProtKB">
        <authorList>
            <consortium name="Ensembl"/>
        </authorList>
    </citation>
    <scope>IDENTIFICATION</scope>
</reference>
<evidence type="ECO:0000256" key="4">
    <source>
        <dbReference type="ARBA" id="ARBA00022729"/>
    </source>
</evidence>
<dbReference type="InterPro" id="IPR013519">
    <property type="entry name" value="Int_alpha_beta-p"/>
</dbReference>
<evidence type="ECO:0000256" key="7">
    <source>
        <dbReference type="ARBA" id="ARBA00022989"/>
    </source>
</evidence>
<evidence type="ECO:0000256" key="6">
    <source>
        <dbReference type="ARBA" id="ARBA00022889"/>
    </source>
</evidence>
<dbReference type="GO" id="GO:0033627">
    <property type="term" value="P:cell adhesion mediated by integrin"/>
    <property type="evidence" value="ECO:0007669"/>
    <property type="project" value="TreeGrafter"/>
</dbReference>
<comment type="similarity">
    <text evidence="2 13">Belongs to the integrin alpha chain family.</text>
</comment>
<dbReference type="Pfam" id="PF20805">
    <property type="entry name" value="Integrin_A_Ig_2"/>
    <property type="match status" value="1"/>
</dbReference>
<feature type="repeat" description="FG-GAP" evidence="12">
    <location>
        <begin position="102"/>
        <end position="163"/>
    </location>
</feature>
<dbReference type="AlphaFoldDB" id="A0A8C4NFG6"/>
<keyword evidence="7 13" id="KW-1133">Transmembrane helix</keyword>
<evidence type="ECO:0000313" key="18">
    <source>
        <dbReference type="Proteomes" id="UP000694388"/>
    </source>
</evidence>
<dbReference type="GO" id="GO:0007160">
    <property type="term" value="P:cell-matrix adhesion"/>
    <property type="evidence" value="ECO:0007669"/>
    <property type="project" value="TreeGrafter"/>
</dbReference>